<dbReference type="Proteomes" id="UP000304951">
    <property type="component" value="Unassembled WGS sequence"/>
</dbReference>
<accession>A0A4S8RZ73</accession>
<dbReference type="PANTHER" id="PTHR24379:SF121">
    <property type="entry name" value="C2H2-TYPE DOMAIN-CONTAINING PROTEIN"/>
    <property type="match status" value="1"/>
</dbReference>
<gene>
    <name evidence="7" type="ORF">D6D28_10536</name>
</gene>
<dbReference type="InterPro" id="IPR013087">
    <property type="entry name" value="Znf_C2H2_type"/>
</dbReference>
<dbReference type="EMBL" id="QZAF01001134">
    <property type="protein sequence ID" value="THV63602.1"/>
    <property type="molecule type" value="Genomic_DNA"/>
</dbReference>
<organism evidence="7 8">
    <name type="scientific">Aureobasidium pullulans</name>
    <name type="common">Black yeast</name>
    <name type="synonym">Pullularia pullulans</name>
    <dbReference type="NCBI Taxonomy" id="5580"/>
    <lineage>
        <taxon>Eukaryota</taxon>
        <taxon>Fungi</taxon>
        <taxon>Dikarya</taxon>
        <taxon>Ascomycota</taxon>
        <taxon>Pezizomycotina</taxon>
        <taxon>Dothideomycetes</taxon>
        <taxon>Dothideomycetidae</taxon>
        <taxon>Dothideales</taxon>
        <taxon>Saccotheciaceae</taxon>
        <taxon>Aureobasidium</taxon>
    </lineage>
</organism>
<keyword evidence="4" id="KW-0862">Zinc</keyword>
<dbReference type="AlphaFoldDB" id="A0A4S8RZ73"/>
<keyword evidence="1" id="KW-0479">Metal-binding</keyword>
<evidence type="ECO:0000313" key="7">
    <source>
        <dbReference type="EMBL" id="THV63602.1"/>
    </source>
</evidence>
<comment type="caution">
    <text evidence="7">The sequence shown here is derived from an EMBL/GenBank/DDBJ whole genome shotgun (WGS) entry which is preliminary data.</text>
</comment>
<feature type="domain" description="C2H2-type" evidence="6">
    <location>
        <begin position="109"/>
        <end position="136"/>
    </location>
</feature>
<dbReference type="PROSITE" id="PS00028">
    <property type="entry name" value="ZINC_FINGER_C2H2_1"/>
    <property type="match status" value="1"/>
</dbReference>
<evidence type="ECO:0000256" key="1">
    <source>
        <dbReference type="ARBA" id="ARBA00022723"/>
    </source>
</evidence>
<evidence type="ECO:0000256" key="4">
    <source>
        <dbReference type="ARBA" id="ARBA00022833"/>
    </source>
</evidence>
<dbReference type="GO" id="GO:0008270">
    <property type="term" value="F:zinc ion binding"/>
    <property type="evidence" value="ECO:0007669"/>
    <property type="project" value="UniProtKB-KW"/>
</dbReference>
<dbReference type="PANTHER" id="PTHR24379">
    <property type="entry name" value="KRAB AND ZINC FINGER DOMAIN-CONTAINING"/>
    <property type="match status" value="1"/>
</dbReference>
<evidence type="ECO:0000256" key="3">
    <source>
        <dbReference type="ARBA" id="ARBA00022771"/>
    </source>
</evidence>
<protein>
    <recommendedName>
        <fullName evidence="6">C2H2-type domain-containing protein</fullName>
    </recommendedName>
</protein>
<dbReference type="SMART" id="SM00355">
    <property type="entry name" value="ZnF_C2H2"/>
    <property type="match status" value="6"/>
</dbReference>
<dbReference type="InterPro" id="IPR036236">
    <property type="entry name" value="Znf_C2H2_sf"/>
</dbReference>
<keyword evidence="3 5" id="KW-0863">Zinc-finger</keyword>
<dbReference type="SUPFAM" id="SSF57667">
    <property type="entry name" value="beta-beta-alpha zinc fingers"/>
    <property type="match status" value="1"/>
</dbReference>
<dbReference type="PROSITE" id="PS50157">
    <property type="entry name" value="ZINC_FINGER_C2H2_2"/>
    <property type="match status" value="1"/>
</dbReference>
<evidence type="ECO:0000256" key="5">
    <source>
        <dbReference type="PROSITE-ProRule" id="PRU00042"/>
    </source>
</evidence>
<dbReference type="Gene3D" id="3.30.160.60">
    <property type="entry name" value="Classic Zinc Finger"/>
    <property type="match status" value="2"/>
</dbReference>
<reference evidence="7 8" key="1">
    <citation type="submission" date="2018-10" db="EMBL/GenBank/DDBJ databases">
        <title>Fifty Aureobasidium pullulans genomes reveal a recombining polyextremotolerant generalist.</title>
        <authorList>
            <person name="Gostincar C."/>
            <person name="Turk M."/>
            <person name="Zajc J."/>
            <person name="Gunde-Cimerman N."/>
        </authorList>
    </citation>
    <scope>NUCLEOTIDE SEQUENCE [LARGE SCALE GENOMIC DNA]</scope>
    <source>
        <strain evidence="7 8">EXF-11900</strain>
    </source>
</reference>
<keyword evidence="2" id="KW-0677">Repeat</keyword>
<evidence type="ECO:0000313" key="8">
    <source>
        <dbReference type="Proteomes" id="UP000304951"/>
    </source>
</evidence>
<sequence>MPWGCARCPYTSPRREEVIIHESRIHFVCPKSTCRASHTTRELLIRHWIVTQHQYYCHVCEGGLDSVKDLINHNCVAKSFTCHVCKMVAPDFHTYDRHWEDTAGDHRHFRCEICHAFFENDNNLQQHSKVHRQADIECPACYNMYTSYSNMVRHMETGCENASAELIRLRIAESMLGESCLEISHHDIWNGDPQFDDNPYYCGECARRFGNLGSLVAHFEDNASCPVRVEDDLFQDILEILSP</sequence>
<evidence type="ECO:0000256" key="2">
    <source>
        <dbReference type="ARBA" id="ARBA00022737"/>
    </source>
</evidence>
<evidence type="ECO:0000259" key="6">
    <source>
        <dbReference type="PROSITE" id="PS50157"/>
    </source>
</evidence>
<name>A0A4S8RZ73_AURPU</name>
<proteinExistence type="predicted"/>